<evidence type="ECO:0000313" key="2">
    <source>
        <dbReference type="EMBL" id="MBA0650864.1"/>
    </source>
</evidence>
<protein>
    <submittedName>
        <fullName evidence="2">Uncharacterized protein</fullName>
    </submittedName>
</protein>
<dbReference type="Proteomes" id="UP000593573">
    <property type="component" value="Unassembled WGS sequence"/>
</dbReference>
<evidence type="ECO:0000256" key="1">
    <source>
        <dbReference type="SAM" id="MobiDB-lite"/>
    </source>
</evidence>
<proteinExistence type="predicted"/>
<reference evidence="2 3" key="1">
    <citation type="journal article" date="2019" name="Genome Biol. Evol.">
        <title>Insights into the evolution of the New World diploid cottons (Gossypium, subgenus Houzingenia) based on genome sequencing.</title>
        <authorList>
            <person name="Grover C.E."/>
            <person name="Arick M.A. 2nd"/>
            <person name="Thrash A."/>
            <person name="Conover J.L."/>
            <person name="Sanders W.S."/>
            <person name="Peterson D.G."/>
            <person name="Frelichowski J.E."/>
            <person name="Scheffler J.A."/>
            <person name="Scheffler B.E."/>
            <person name="Wendel J.F."/>
        </authorList>
    </citation>
    <scope>NUCLEOTIDE SEQUENCE [LARGE SCALE GENOMIC DNA]</scope>
    <source>
        <strain evidence="2">57</strain>
        <tissue evidence="2">Leaf</tissue>
    </source>
</reference>
<keyword evidence="3" id="KW-1185">Reference proteome</keyword>
<name>A0A7J8UKS4_9ROSI</name>
<dbReference type="AlphaFoldDB" id="A0A7J8UKS4"/>
<feature type="non-terminal residue" evidence="2">
    <location>
        <position position="41"/>
    </location>
</feature>
<comment type="caution">
    <text evidence="2">The sequence shown here is derived from an EMBL/GenBank/DDBJ whole genome shotgun (WGS) entry which is preliminary data.</text>
</comment>
<evidence type="ECO:0000313" key="3">
    <source>
        <dbReference type="Proteomes" id="UP000593573"/>
    </source>
</evidence>
<sequence length="41" mass="4481">MDLFGGHKNKISFIRLGTSSGRNPPNSAPNPNLRIIMNNSN</sequence>
<feature type="region of interest" description="Disordered" evidence="1">
    <location>
        <begin position="15"/>
        <end position="41"/>
    </location>
</feature>
<dbReference type="EMBL" id="JABFAB010000006">
    <property type="protein sequence ID" value="MBA0650864.1"/>
    <property type="molecule type" value="Genomic_DNA"/>
</dbReference>
<organism evidence="2 3">
    <name type="scientific">Gossypium klotzschianum</name>
    <dbReference type="NCBI Taxonomy" id="34286"/>
    <lineage>
        <taxon>Eukaryota</taxon>
        <taxon>Viridiplantae</taxon>
        <taxon>Streptophyta</taxon>
        <taxon>Embryophyta</taxon>
        <taxon>Tracheophyta</taxon>
        <taxon>Spermatophyta</taxon>
        <taxon>Magnoliopsida</taxon>
        <taxon>eudicotyledons</taxon>
        <taxon>Gunneridae</taxon>
        <taxon>Pentapetalae</taxon>
        <taxon>rosids</taxon>
        <taxon>malvids</taxon>
        <taxon>Malvales</taxon>
        <taxon>Malvaceae</taxon>
        <taxon>Malvoideae</taxon>
        <taxon>Gossypium</taxon>
    </lineage>
</organism>
<accession>A0A7J8UKS4</accession>
<gene>
    <name evidence="2" type="ORF">Goklo_018242</name>
</gene>